<dbReference type="Pfam" id="PF00356">
    <property type="entry name" value="LacI"/>
    <property type="match status" value="1"/>
</dbReference>
<dbReference type="Proteomes" id="UP001213972">
    <property type="component" value="Chromosome"/>
</dbReference>
<dbReference type="Gene3D" id="1.10.260.40">
    <property type="entry name" value="lambda repressor-like DNA-binding domains"/>
    <property type="match status" value="1"/>
</dbReference>
<proteinExistence type="predicted"/>
<feature type="domain" description="HTH lacI-type" evidence="4">
    <location>
        <begin position="7"/>
        <end position="61"/>
    </location>
</feature>
<evidence type="ECO:0000256" key="2">
    <source>
        <dbReference type="ARBA" id="ARBA00023125"/>
    </source>
</evidence>
<organism evidence="5 6">
    <name type="scientific">Candidatus Microbacterium phytovorans</name>
    <dbReference type="NCBI Taxonomy" id="3121374"/>
    <lineage>
        <taxon>Bacteria</taxon>
        <taxon>Bacillati</taxon>
        <taxon>Actinomycetota</taxon>
        <taxon>Actinomycetes</taxon>
        <taxon>Micrococcales</taxon>
        <taxon>Microbacteriaceae</taxon>
        <taxon>Microbacterium</taxon>
    </lineage>
</organism>
<evidence type="ECO:0000313" key="5">
    <source>
        <dbReference type="EMBL" id="WEK14794.1"/>
    </source>
</evidence>
<dbReference type="SMART" id="SM00354">
    <property type="entry name" value="HTH_LACI"/>
    <property type="match status" value="1"/>
</dbReference>
<dbReference type="PANTHER" id="PTHR30146:SF153">
    <property type="entry name" value="LACTOSE OPERON REPRESSOR"/>
    <property type="match status" value="1"/>
</dbReference>
<evidence type="ECO:0000256" key="3">
    <source>
        <dbReference type="ARBA" id="ARBA00023163"/>
    </source>
</evidence>
<protein>
    <submittedName>
        <fullName evidence="5">LacI family DNA-binding transcriptional regulator</fullName>
    </submittedName>
</protein>
<dbReference type="Gene3D" id="3.40.50.2300">
    <property type="match status" value="2"/>
</dbReference>
<name>A0AAJ6B550_9MICO</name>
<sequence length="330" mass="35086">MSEGRGVTLKDVALRAGVSTAAISQALNDRGSLRPETRERIKAIAAELGYRPNKHAAALRSGRTMSVGFVMSDSARDDGRRALQRARQLTALVRSSAEHGFTVTVLPDSRPDLLPGAQIDVLYFPDPADDRAVLREAAARGIPVVASDLYIAGAPGLSVRTGYDAAVRAGLAHLEATGAERIGFLVDESEVPRDQIGESAYLAWTAVRGRTPLVARVDAGRRRLAREVRDLLDRGADAIFAFCEEGPEIFVQLEATSLVVPRDVQLIALCTSAAGSGDCARNERLGVTRACVHPELAADAMFTALGGILPDDGPIVVDLPWELVGGSTTR</sequence>
<dbReference type="PANTHER" id="PTHR30146">
    <property type="entry name" value="LACI-RELATED TRANSCRIPTIONAL REPRESSOR"/>
    <property type="match status" value="1"/>
</dbReference>
<dbReference type="InterPro" id="IPR000843">
    <property type="entry name" value="HTH_LacI"/>
</dbReference>
<dbReference type="PROSITE" id="PS00356">
    <property type="entry name" value="HTH_LACI_1"/>
    <property type="match status" value="1"/>
</dbReference>
<evidence type="ECO:0000313" key="6">
    <source>
        <dbReference type="Proteomes" id="UP001213972"/>
    </source>
</evidence>
<dbReference type="InterPro" id="IPR028082">
    <property type="entry name" value="Peripla_BP_I"/>
</dbReference>
<evidence type="ECO:0000259" key="4">
    <source>
        <dbReference type="PROSITE" id="PS50932"/>
    </source>
</evidence>
<dbReference type="InterPro" id="IPR010982">
    <property type="entry name" value="Lambda_DNA-bd_dom_sf"/>
</dbReference>
<accession>A0AAJ6B550</accession>
<evidence type="ECO:0000256" key="1">
    <source>
        <dbReference type="ARBA" id="ARBA00023015"/>
    </source>
</evidence>
<dbReference type="CDD" id="cd01392">
    <property type="entry name" value="HTH_LacI"/>
    <property type="match status" value="1"/>
</dbReference>
<keyword evidence="2 5" id="KW-0238">DNA-binding</keyword>
<dbReference type="GO" id="GO:0003700">
    <property type="term" value="F:DNA-binding transcription factor activity"/>
    <property type="evidence" value="ECO:0007669"/>
    <property type="project" value="TreeGrafter"/>
</dbReference>
<dbReference type="PROSITE" id="PS50932">
    <property type="entry name" value="HTH_LACI_2"/>
    <property type="match status" value="1"/>
</dbReference>
<keyword evidence="1" id="KW-0805">Transcription regulation</keyword>
<dbReference type="EMBL" id="CP119321">
    <property type="protein sequence ID" value="WEK14794.1"/>
    <property type="molecule type" value="Genomic_DNA"/>
</dbReference>
<reference evidence="5" key="1">
    <citation type="submission" date="2023-03" db="EMBL/GenBank/DDBJ databases">
        <title>Andean soil-derived lignocellulolytic bacterial consortium as a source of novel taxa and putative plastic-active enzymes.</title>
        <authorList>
            <person name="Diaz-Garcia L."/>
            <person name="Chuvochina M."/>
            <person name="Feuerriegel G."/>
            <person name="Bunk B."/>
            <person name="Sproer C."/>
            <person name="Streit W.R."/>
            <person name="Rodriguez L.M."/>
            <person name="Overmann J."/>
            <person name="Jimenez D.J."/>
        </authorList>
    </citation>
    <scope>NUCLEOTIDE SEQUENCE</scope>
    <source>
        <strain evidence="5">MAG 4610</strain>
    </source>
</reference>
<dbReference type="AlphaFoldDB" id="A0AAJ6B550"/>
<dbReference type="SUPFAM" id="SSF53822">
    <property type="entry name" value="Periplasmic binding protein-like I"/>
    <property type="match status" value="1"/>
</dbReference>
<keyword evidence="3" id="KW-0804">Transcription</keyword>
<gene>
    <name evidence="5" type="ORF">P0Y48_06290</name>
</gene>
<dbReference type="SUPFAM" id="SSF47413">
    <property type="entry name" value="lambda repressor-like DNA-binding domains"/>
    <property type="match status" value="1"/>
</dbReference>
<dbReference type="GO" id="GO:0000976">
    <property type="term" value="F:transcription cis-regulatory region binding"/>
    <property type="evidence" value="ECO:0007669"/>
    <property type="project" value="TreeGrafter"/>
</dbReference>